<keyword evidence="2" id="KW-1185">Reference proteome</keyword>
<organism evidence="1 2">
    <name type="scientific">Taenia crassiceps</name>
    <dbReference type="NCBI Taxonomy" id="6207"/>
    <lineage>
        <taxon>Eukaryota</taxon>
        <taxon>Metazoa</taxon>
        <taxon>Spiralia</taxon>
        <taxon>Lophotrochozoa</taxon>
        <taxon>Platyhelminthes</taxon>
        <taxon>Cestoda</taxon>
        <taxon>Eucestoda</taxon>
        <taxon>Cyclophyllidea</taxon>
        <taxon>Taeniidae</taxon>
        <taxon>Taenia</taxon>
    </lineage>
</organism>
<evidence type="ECO:0000313" key="2">
    <source>
        <dbReference type="Proteomes" id="UP001651158"/>
    </source>
</evidence>
<sequence>MFIQLSQHSLCRRSASFSTPWLFLTVGFLLSIEIDEALRIFAFFPSKGYGYSGSFPPLSLRELARRFNFPNIHLLLAWDVDSERVDFIIESVLSAPLTFQLYRSRNEVDLVVSIAKALLRKQACLEELEKANEESLSHLNFQDSVSSASHKRKTSGMSLTNPQLRKRRPATGLTACLLELGGSIAEAGEDQGPNGCNDLLRSQRNAAKRALLFSRGFLPLRF</sequence>
<protein>
    <submittedName>
        <fullName evidence="1">Uncharacterized protein</fullName>
    </submittedName>
</protein>
<dbReference type="EMBL" id="JAKROA010000004">
    <property type="protein sequence ID" value="KAL5107888.1"/>
    <property type="molecule type" value="Genomic_DNA"/>
</dbReference>
<proteinExistence type="predicted"/>
<evidence type="ECO:0000313" key="1">
    <source>
        <dbReference type="EMBL" id="KAL5107888.1"/>
    </source>
</evidence>
<accession>A0ABR4QF01</accession>
<comment type="caution">
    <text evidence="1">The sequence shown here is derived from an EMBL/GenBank/DDBJ whole genome shotgun (WGS) entry which is preliminary data.</text>
</comment>
<reference evidence="1 2" key="1">
    <citation type="journal article" date="2022" name="Front. Cell. Infect. Microbiol.">
        <title>The Genomes of Two Strains of Taenia crassiceps the Animal Model for the Study of Human Cysticercosis.</title>
        <authorList>
            <person name="Bobes R.J."/>
            <person name="Estrada K."/>
            <person name="Rios-Valencia D.G."/>
            <person name="Calderon-Gallegos A."/>
            <person name="de la Torre P."/>
            <person name="Carrero J.C."/>
            <person name="Sanchez-Flores A."/>
            <person name="Laclette J.P."/>
        </authorList>
    </citation>
    <scope>NUCLEOTIDE SEQUENCE [LARGE SCALE GENOMIC DNA]</scope>
    <source>
        <strain evidence="1">WFUcys</strain>
    </source>
</reference>
<dbReference type="Proteomes" id="UP001651158">
    <property type="component" value="Unassembled WGS sequence"/>
</dbReference>
<name>A0ABR4QF01_9CEST</name>
<gene>
    <name evidence="1" type="ORF">TcWFU_006577</name>
</gene>